<keyword evidence="1" id="KW-0732">Signal</keyword>
<reference evidence="3" key="1">
    <citation type="submission" date="2016-10" db="EMBL/GenBank/DDBJ databases">
        <authorList>
            <person name="Varghese N."/>
            <person name="Submissions S."/>
        </authorList>
    </citation>
    <scope>NUCLEOTIDE SEQUENCE [LARGE SCALE GENOMIC DNA]</scope>
    <source>
        <strain evidence="3">LMG 25967</strain>
    </source>
</reference>
<gene>
    <name evidence="2" type="ORF">SAMN05216201_102225</name>
</gene>
<proteinExistence type="predicted"/>
<sequence length="181" mass="19295">MRKIPTFIAVLSLALASLSAGAADDAFRAALARELDNRALATQVVGALAEHHQGTPQGRFWAAYAALEQHNAPRYQPVAARHGLVGGGWWIALKARGSILFARLFPGRFLTMLAGDTQKYLAAMRAVVPPASAEDAAFLRYMIEQERVQAGALAHAAAQRFEVAAGELEGFVGGAKESGRQ</sequence>
<evidence type="ECO:0000313" key="2">
    <source>
        <dbReference type="EMBL" id="SEI78936.1"/>
    </source>
</evidence>
<dbReference type="AlphaFoldDB" id="A0A1H6TI12"/>
<name>A0A1H6TI12_9PSED</name>
<feature type="chain" id="PRO_5017404959" evidence="1">
    <location>
        <begin position="23"/>
        <end position="181"/>
    </location>
</feature>
<evidence type="ECO:0000313" key="3">
    <source>
        <dbReference type="Proteomes" id="UP000242930"/>
    </source>
</evidence>
<dbReference type="RefSeq" id="WP_090306897.1">
    <property type="nucleotide sequence ID" value="NZ_FNZE01000002.1"/>
</dbReference>
<evidence type="ECO:0000256" key="1">
    <source>
        <dbReference type="SAM" id="SignalP"/>
    </source>
</evidence>
<dbReference type="OrthoDB" id="6889706at2"/>
<keyword evidence="3" id="KW-1185">Reference proteome</keyword>
<dbReference type="EMBL" id="FNZE01000002">
    <property type="protein sequence ID" value="SEI78936.1"/>
    <property type="molecule type" value="Genomic_DNA"/>
</dbReference>
<organism evidence="2 3">
    <name type="scientific">Pseudomonas linyingensis</name>
    <dbReference type="NCBI Taxonomy" id="915471"/>
    <lineage>
        <taxon>Bacteria</taxon>
        <taxon>Pseudomonadati</taxon>
        <taxon>Pseudomonadota</taxon>
        <taxon>Gammaproteobacteria</taxon>
        <taxon>Pseudomonadales</taxon>
        <taxon>Pseudomonadaceae</taxon>
        <taxon>Pseudomonas</taxon>
    </lineage>
</organism>
<dbReference type="Proteomes" id="UP000242930">
    <property type="component" value="Unassembled WGS sequence"/>
</dbReference>
<accession>A0A1H6TI12</accession>
<protein>
    <submittedName>
        <fullName evidence="2">Uncharacterized protein</fullName>
    </submittedName>
</protein>
<feature type="signal peptide" evidence="1">
    <location>
        <begin position="1"/>
        <end position="22"/>
    </location>
</feature>